<dbReference type="Proteomes" id="UP000230214">
    <property type="component" value="Unassembled WGS sequence"/>
</dbReference>
<evidence type="ECO:0008006" key="4">
    <source>
        <dbReference type="Google" id="ProtNLM"/>
    </source>
</evidence>
<protein>
    <recommendedName>
        <fullName evidence="4">KOW domain-containing protein</fullName>
    </recommendedName>
</protein>
<sequence length="329" mass="36319">MKIPILRKYVEQKESYIERRLPAKGKIFVKKGDKINSFDQIGEASFIRDKERLEYVGEPVKDVGDRVYPGDVIALEKKFLVKKLETVVNISGRIKDIDATKKVISIEGLSTRYNLISGVSGEVVDTLNDESVLIKSSSLVMKCAAGCGSEIGGELVYIKGEGEVVVEKDISAKVAGKIILVNKIDRSASKKAKILGALGFIIGSCDYATYKKYIEEDLSVVILEGFGNIDIASDLLAYLSKLSSKFCILRTYESMFLLPGEINTGLIKRDIIEEFETELQVGDLLQIFDTDYYGKSGKVIEIHEDKGILVVSIDGKEVEIQADKVGLLV</sequence>
<name>A0A2H0RAA7_UNCKA</name>
<reference evidence="2 3" key="1">
    <citation type="submission" date="2017-09" db="EMBL/GenBank/DDBJ databases">
        <title>Depth-based differentiation of microbial function through sediment-hosted aquifers and enrichment of novel symbionts in the deep terrestrial subsurface.</title>
        <authorList>
            <person name="Probst A.J."/>
            <person name="Ladd B."/>
            <person name="Jarett J.K."/>
            <person name="Geller-Mcgrath D.E."/>
            <person name="Sieber C.M."/>
            <person name="Emerson J.B."/>
            <person name="Anantharaman K."/>
            <person name="Thomas B.C."/>
            <person name="Malmstrom R."/>
            <person name="Stieglmeier M."/>
            <person name="Klingl A."/>
            <person name="Woyke T."/>
            <person name="Ryan C.M."/>
            <person name="Banfield J.F."/>
        </authorList>
    </citation>
    <scope>NUCLEOTIDE SEQUENCE [LARGE SCALE GENOMIC DNA]</scope>
    <source>
        <strain evidence="2">CG10_big_fil_rev_8_21_14_0_10_32_10</strain>
    </source>
</reference>
<dbReference type="GO" id="GO:0003723">
    <property type="term" value="F:RNA binding"/>
    <property type="evidence" value="ECO:0007669"/>
    <property type="project" value="UniProtKB-KW"/>
</dbReference>
<dbReference type="EMBL" id="PCXU01000023">
    <property type="protein sequence ID" value="PIR43459.1"/>
    <property type="molecule type" value="Genomic_DNA"/>
</dbReference>
<gene>
    <name evidence="2" type="ORF">COV24_02550</name>
</gene>
<dbReference type="PROSITE" id="PS50889">
    <property type="entry name" value="S4"/>
    <property type="match status" value="1"/>
</dbReference>
<accession>A0A2H0RAA7</accession>
<comment type="caution">
    <text evidence="2">The sequence shown here is derived from an EMBL/GenBank/DDBJ whole genome shotgun (WGS) entry which is preliminary data.</text>
</comment>
<dbReference type="AlphaFoldDB" id="A0A2H0RAA7"/>
<proteinExistence type="predicted"/>
<evidence type="ECO:0000256" key="1">
    <source>
        <dbReference type="PROSITE-ProRule" id="PRU00182"/>
    </source>
</evidence>
<evidence type="ECO:0000313" key="3">
    <source>
        <dbReference type="Proteomes" id="UP000230214"/>
    </source>
</evidence>
<organism evidence="2 3">
    <name type="scientific">candidate division WWE3 bacterium CG10_big_fil_rev_8_21_14_0_10_32_10</name>
    <dbReference type="NCBI Taxonomy" id="1975090"/>
    <lineage>
        <taxon>Bacteria</taxon>
        <taxon>Katanobacteria</taxon>
    </lineage>
</organism>
<evidence type="ECO:0000313" key="2">
    <source>
        <dbReference type="EMBL" id="PIR43459.1"/>
    </source>
</evidence>
<keyword evidence="1" id="KW-0694">RNA-binding</keyword>